<dbReference type="SMART" id="SM00382">
    <property type="entry name" value="AAA"/>
    <property type="match status" value="1"/>
</dbReference>
<evidence type="ECO:0000256" key="5">
    <source>
        <dbReference type="ARBA" id="ARBA00022989"/>
    </source>
</evidence>
<feature type="transmembrane region" description="Helical" evidence="7">
    <location>
        <begin position="155"/>
        <end position="173"/>
    </location>
</feature>
<dbReference type="PROSITE" id="PS00211">
    <property type="entry name" value="ABC_TRANSPORTER_1"/>
    <property type="match status" value="1"/>
</dbReference>
<dbReference type="PANTHER" id="PTHR43394:SF1">
    <property type="entry name" value="ATP-BINDING CASSETTE SUB-FAMILY B MEMBER 10, MITOCHONDRIAL"/>
    <property type="match status" value="1"/>
</dbReference>
<dbReference type="PROSITE" id="PS50893">
    <property type="entry name" value="ABC_TRANSPORTER_2"/>
    <property type="match status" value="1"/>
</dbReference>
<name>A0ABV8VS63_9BACI</name>
<feature type="transmembrane region" description="Helical" evidence="7">
    <location>
        <begin position="126"/>
        <end position="149"/>
    </location>
</feature>
<dbReference type="InterPro" id="IPR027417">
    <property type="entry name" value="P-loop_NTPase"/>
</dbReference>
<keyword evidence="5 7" id="KW-1133">Transmembrane helix</keyword>
<dbReference type="GO" id="GO:0005524">
    <property type="term" value="F:ATP binding"/>
    <property type="evidence" value="ECO:0007669"/>
    <property type="project" value="UniProtKB-KW"/>
</dbReference>
<evidence type="ECO:0000256" key="1">
    <source>
        <dbReference type="ARBA" id="ARBA00004651"/>
    </source>
</evidence>
<keyword evidence="11" id="KW-1185">Reference proteome</keyword>
<reference evidence="11" key="1">
    <citation type="journal article" date="2019" name="Int. J. Syst. Evol. Microbiol.">
        <title>The Global Catalogue of Microorganisms (GCM) 10K type strain sequencing project: providing services to taxonomists for standard genome sequencing and annotation.</title>
        <authorList>
            <consortium name="The Broad Institute Genomics Platform"/>
            <consortium name="The Broad Institute Genome Sequencing Center for Infectious Disease"/>
            <person name="Wu L."/>
            <person name="Ma J."/>
        </authorList>
    </citation>
    <scope>NUCLEOTIDE SEQUENCE [LARGE SCALE GENOMIC DNA]</scope>
    <source>
        <strain evidence="11">KACC 14058</strain>
    </source>
</reference>
<feature type="transmembrane region" description="Helical" evidence="7">
    <location>
        <begin position="52"/>
        <end position="76"/>
    </location>
</feature>
<evidence type="ECO:0000256" key="6">
    <source>
        <dbReference type="ARBA" id="ARBA00023136"/>
    </source>
</evidence>
<dbReference type="Gene3D" id="3.40.50.300">
    <property type="entry name" value="P-loop containing nucleotide triphosphate hydrolases"/>
    <property type="match status" value="1"/>
</dbReference>
<dbReference type="Gene3D" id="1.20.1560.10">
    <property type="entry name" value="ABC transporter type 1, transmembrane domain"/>
    <property type="match status" value="1"/>
</dbReference>
<keyword evidence="3" id="KW-0547">Nucleotide-binding</keyword>
<dbReference type="Pfam" id="PF00664">
    <property type="entry name" value="ABC_membrane"/>
    <property type="match status" value="1"/>
</dbReference>
<feature type="transmembrane region" description="Helical" evidence="7">
    <location>
        <begin position="15"/>
        <end position="40"/>
    </location>
</feature>
<dbReference type="InterPro" id="IPR039421">
    <property type="entry name" value="Type_1_exporter"/>
</dbReference>
<evidence type="ECO:0000256" key="7">
    <source>
        <dbReference type="SAM" id="Phobius"/>
    </source>
</evidence>
<comment type="caution">
    <text evidence="10">The sequence shown here is derived from an EMBL/GenBank/DDBJ whole genome shotgun (WGS) entry which is preliminary data.</text>
</comment>
<evidence type="ECO:0000256" key="3">
    <source>
        <dbReference type="ARBA" id="ARBA00022741"/>
    </source>
</evidence>
<dbReference type="SUPFAM" id="SSF52540">
    <property type="entry name" value="P-loop containing nucleoside triphosphate hydrolases"/>
    <property type="match status" value="1"/>
</dbReference>
<dbReference type="Pfam" id="PF00005">
    <property type="entry name" value="ABC_tran"/>
    <property type="match status" value="1"/>
</dbReference>
<evidence type="ECO:0000259" key="8">
    <source>
        <dbReference type="PROSITE" id="PS50893"/>
    </source>
</evidence>
<dbReference type="CDD" id="cd18548">
    <property type="entry name" value="ABC_6TM_Tm287_like"/>
    <property type="match status" value="1"/>
</dbReference>
<dbReference type="RefSeq" id="WP_390194926.1">
    <property type="nucleotide sequence ID" value="NZ_JBHSDV010000001.1"/>
</dbReference>
<feature type="transmembrane region" description="Helical" evidence="7">
    <location>
        <begin position="238"/>
        <end position="258"/>
    </location>
</feature>
<evidence type="ECO:0000313" key="10">
    <source>
        <dbReference type="EMBL" id="MFC4386375.1"/>
    </source>
</evidence>
<comment type="subcellular location">
    <subcellularLocation>
        <location evidence="1">Cell membrane</location>
        <topology evidence="1">Multi-pass membrane protein</topology>
    </subcellularLocation>
</comment>
<dbReference type="InterPro" id="IPR011527">
    <property type="entry name" value="ABC1_TM_dom"/>
</dbReference>
<dbReference type="Proteomes" id="UP001595880">
    <property type="component" value="Unassembled WGS sequence"/>
</dbReference>
<protein>
    <submittedName>
        <fullName evidence="10">ABC transporter ATP-binding protein</fullName>
    </submittedName>
</protein>
<sequence length="573" mass="64419">MQIIMKYVHTYRKPMVIALCLMIVELIVELVQPVIMARIIDEGIIAQEMGTVYLYGALLLFLTLVAFVAGISSSFFAAKVSQGVGYDMRQDLYKNVQMFSIIKIQQFTTSTLLTRMTNDVTQVQGLLFAFMRIMLRAPLFIIFSVIMSFVINPMLATILLITLPILFTIMFFLMRKGLGLFRRVQGQIDTVNKIIRENLLAMKLVKAYHRITHEKKQFQKVNTQLKDDNKKALWTMEVVMPIVMLVMNIAMIAILWFGFVQLDTNQAQAGEVVAIVNYTTKMLASFGVFSFLLMNVTRGKASIDRIKEVLTEPGDDIVQRDTPQVEIQGAIAFNDVSFYYPSTSKPALKNITFKVNKGEKIGILGETGSGKTTLLHLIPYLYNVSSGSITIDHKPIEEWGNKVRDKITLVPQEGFLFSGTIRENIAWGNEHLSIEEVQEVAIASQIDSYIQTLPNGYNTLVGQRGINLSGGQKQRISIARALADQPSILLLDDSTSALDATTEKQVLEAIRKRQCTTIIVSQKISSVADANQIILLEKGQIKEIGTHQQLLQRSSLYQKMWQSQKKDGVLVNE</sequence>
<accession>A0ABV8VS63</accession>
<dbReference type="InterPro" id="IPR003439">
    <property type="entry name" value="ABC_transporter-like_ATP-bd"/>
</dbReference>
<dbReference type="PANTHER" id="PTHR43394">
    <property type="entry name" value="ATP-DEPENDENT PERMEASE MDL1, MITOCHONDRIAL"/>
    <property type="match status" value="1"/>
</dbReference>
<keyword evidence="6 7" id="KW-0472">Membrane</keyword>
<dbReference type="InterPro" id="IPR003593">
    <property type="entry name" value="AAA+_ATPase"/>
</dbReference>
<gene>
    <name evidence="10" type="ORF">ACFOZ1_01000</name>
</gene>
<dbReference type="InterPro" id="IPR017871">
    <property type="entry name" value="ABC_transporter-like_CS"/>
</dbReference>
<dbReference type="SUPFAM" id="SSF90123">
    <property type="entry name" value="ABC transporter transmembrane region"/>
    <property type="match status" value="1"/>
</dbReference>
<feature type="domain" description="ABC transmembrane type-1" evidence="9">
    <location>
        <begin position="16"/>
        <end position="298"/>
    </location>
</feature>
<organism evidence="10 11">
    <name type="scientific">Gracilibacillus marinus</name>
    <dbReference type="NCBI Taxonomy" id="630535"/>
    <lineage>
        <taxon>Bacteria</taxon>
        <taxon>Bacillati</taxon>
        <taxon>Bacillota</taxon>
        <taxon>Bacilli</taxon>
        <taxon>Bacillales</taxon>
        <taxon>Bacillaceae</taxon>
        <taxon>Gracilibacillus</taxon>
    </lineage>
</organism>
<feature type="transmembrane region" description="Helical" evidence="7">
    <location>
        <begin position="278"/>
        <end position="297"/>
    </location>
</feature>
<dbReference type="InterPro" id="IPR036640">
    <property type="entry name" value="ABC1_TM_sf"/>
</dbReference>
<evidence type="ECO:0000313" key="11">
    <source>
        <dbReference type="Proteomes" id="UP001595880"/>
    </source>
</evidence>
<evidence type="ECO:0000256" key="4">
    <source>
        <dbReference type="ARBA" id="ARBA00022840"/>
    </source>
</evidence>
<evidence type="ECO:0000256" key="2">
    <source>
        <dbReference type="ARBA" id="ARBA00022692"/>
    </source>
</evidence>
<keyword evidence="4 10" id="KW-0067">ATP-binding</keyword>
<proteinExistence type="predicted"/>
<evidence type="ECO:0000259" key="9">
    <source>
        <dbReference type="PROSITE" id="PS50929"/>
    </source>
</evidence>
<dbReference type="EMBL" id="JBHSDV010000001">
    <property type="protein sequence ID" value="MFC4386375.1"/>
    <property type="molecule type" value="Genomic_DNA"/>
</dbReference>
<dbReference type="PROSITE" id="PS50929">
    <property type="entry name" value="ABC_TM1F"/>
    <property type="match status" value="1"/>
</dbReference>
<keyword evidence="2 7" id="KW-0812">Transmembrane</keyword>
<feature type="domain" description="ABC transporter" evidence="8">
    <location>
        <begin position="331"/>
        <end position="563"/>
    </location>
</feature>